<accession>A0ABY4CMG1</accession>
<name>A0ABY4CMG1_9BACL</name>
<dbReference type="InterPro" id="IPR036388">
    <property type="entry name" value="WH-like_DNA-bd_sf"/>
</dbReference>
<dbReference type="Gene3D" id="1.10.10.10">
    <property type="entry name" value="Winged helix-like DNA-binding domain superfamily/Winged helix DNA-binding domain"/>
    <property type="match status" value="1"/>
</dbReference>
<dbReference type="RefSeq" id="WP_347438350.1">
    <property type="nucleotide sequence ID" value="NZ_CP089291.1"/>
</dbReference>
<evidence type="ECO:0000256" key="4">
    <source>
        <dbReference type="PIRNR" id="PIRNR006707"/>
    </source>
</evidence>
<dbReference type="InterPro" id="IPR026282">
    <property type="entry name" value="MJ1563"/>
</dbReference>
<evidence type="ECO:0000313" key="6">
    <source>
        <dbReference type="Proteomes" id="UP000830167"/>
    </source>
</evidence>
<protein>
    <recommendedName>
        <fullName evidence="4">HTH-type transcriptional regulator</fullName>
    </recommendedName>
</protein>
<dbReference type="PIRSF" id="PIRSF006707">
    <property type="entry name" value="MJ1563"/>
    <property type="match status" value="1"/>
</dbReference>
<proteinExistence type="inferred from homology"/>
<dbReference type="Proteomes" id="UP000830167">
    <property type="component" value="Chromosome"/>
</dbReference>
<sequence length="184" mass="21607">MDETKLDQARSHYIQSLTETLELYGLSPSMGLLYGTMLFQDRPLTLDEMCQQTGMSKTSMSTGVRELSRLKLVKKKWERGVRKDLYEAEHDLIRAFIDYFVYLWEQEIEINKKGLVQTERTIRKLLASGELTEAENAEAQKDLEKVATAKIYYAWLHELSHFFQNDEVMKQIQVTEEMVKRLFP</sequence>
<evidence type="ECO:0000256" key="2">
    <source>
        <dbReference type="ARBA" id="ARBA00023125"/>
    </source>
</evidence>
<dbReference type="EMBL" id="CP089291">
    <property type="protein sequence ID" value="UOF91655.1"/>
    <property type="molecule type" value="Genomic_DNA"/>
</dbReference>
<gene>
    <name evidence="5" type="ORF">LSG31_05240</name>
</gene>
<evidence type="ECO:0000256" key="1">
    <source>
        <dbReference type="ARBA" id="ARBA00023015"/>
    </source>
</evidence>
<dbReference type="PANTHER" id="PTHR38465">
    <property type="entry name" value="HTH-TYPE TRANSCRIPTIONAL REGULATOR MJ1563-RELATED"/>
    <property type="match status" value="1"/>
</dbReference>
<organism evidence="5 6">
    <name type="scientific">Fodinisporobacter ferrooxydans</name>
    <dbReference type="NCBI Taxonomy" id="2901836"/>
    <lineage>
        <taxon>Bacteria</taxon>
        <taxon>Bacillati</taxon>
        <taxon>Bacillota</taxon>
        <taxon>Bacilli</taxon>
        <taxon>Bacillales</taxon>
        <taxon>Alicyclobacillaceae</taxon>
        <taxon>Fodinisporobacter</taxon>
    </lineage>
</organism>
<dbReference type="PANTHER" id="PTHR38465:SF1">
    <property type="entry name" value="HTH-TYPE TRANSCRIPTIONAL REGULATOR MJ1563-RELATED"/>
    <property type="match status" value="1"/>
</dbReference>
<keyword evidence="6" id="KW-1185">Reference proteome</keyword>
<dbReference type="SUPFAM" id="SSF46785">
    <property type="entry name" value="Winged helix' DNA-binding domain"/>
    <property type="match status" value="1"/>
</dbReference>
<comment type="similarity">
    <text evidence="4">Belongs to the GbsR family.</text>
</comment>
<evidence type="ECO:0000256" key="3">
    <source>
        <dbReference type="ARBA" id="ARBA00023163"/>
    </source>
</evidence>
<keyword evidence="2 4" id="KW-0238">DNA-binding</keyword>
<reference evidence="5" key="1">
    <citation type="submission" date="2021-12" db="EMBL/GenBank/DDBJ databases">
        <title>Alicyclobacillaceae gen. nov., sp. nov., isolated from chalcocite enrichment system.</title>
        <authorList>
            <person name="Jiang Z."/>
        </authorList>
    </citation>
    <scope>NUCLEOTIDE SEQUENCE</scope>
    <source>
        <strain evidence="5">MYW30-H2</strain>
    </source>
</reference>
<dbReference type="InterPro" id="IPR036390">
    <property type="entry name" value="WH_DNA-bd_sf"/>
</dbReference>
<keyword evidence="3 4" id="KW-0804">Transcription</keyword>
<dbReference type="InterPro" id="IPR052362">
    <property type="entry name" value="HTH-GbsR_regulator"/>
</dbReference>
<evidence type="ECO:0000313" key="5">
    <source>
        <dbReference type="EMBL" id="UOF91655.1"/>
    </source>
</evidence>
<keyword evidence="1 4" id="KW-0805">Transcription regulation</keyword>